<sequence length="185" mass="20886">MICRSFLKKLASVKQSECHVVPHGDASRSTTRNYRRKIHGKSRTTASSLIFDQMIEHILRINRIHRQLQGHLKISGSGKTTFLRFVVWINGIPVFQLKVHSGYTGAHLDEDIRHVLCQACCKKKYIIFSHGIVASPTKLPGPLVSAADLSKNQEMITANKNHMDTQSIASGDSARFRLFLHQSRQ</sequence>
<dbReference type="WBParaSite" id="ES5_v2.g26856.t1">
    <property type="protein sequence ID" value="ES5_v2.g26856.t1"/>
    <property type="gene ID" value="ES5_v2.g26856"/>
</dbReference>
<reference evidence="2" key="1">
    <citation type="submission" date="2022-11" db="UniProtKB">
        <authorList>
            <consortium name="WormBaseParasite"/>
        </authorList>
    </citation>
    <scope>IDENTIFICATION</scope>
</reference>
<evidence type="ECO:0000313" key="2">
    <source>
        <dbReference type="WBParaSite" id="ES5_v2.g26856.t1"/>
    </source>
</evidence>
<evidence type="ECO:0000313" key="1">
    <source>
        <dbReference type="Proteomes" id="UP000887579"/>
    </source>
</evidence>
<name>A0AC34GAY5_9BILA</name>
<dbReference type="Proteomes" id="UP000887579">
    <property type="component" value="Unplaced"/>
</dbReference>
<organism evidence="1 2">
    <name type="scientific">Panagrolaimus sp. ES5</name>
    <dbReference type="NCBI Taxonomy" id="591445"/>
    <lineage>
        <taxon>Eukaryota</taxon>
        <taxon>Metazoa</taxon>
        <taxon>Ecdysozoa</taxon>
        <taxon>Nematoda</taxon>
        <taxon>Chromadorea</taxon>
        <taxon>Rhabditida</taxon>
        <taxon>Tylenchina</taxon>
        <taxon>Panagrolaimomorpha</taxon>
        <taxon>Panagrolaimoidea</taxon>
        <taxon>Panagrolaimidae</taxon>
        <taxon>Panagrolaimus</taxon>
    </lineage>
</organism>
<proteinExistence type="predicted"/>
<accession>A0AC34GAY5</accession>
<protein>
    <submittedName>
        <fullName evidence="2">Dynein heavy chain AAA module D4 domain-containing protein</fullName>
    </submittedName>
</protein>